<accession>A0A3M7QXH9</accession>
<proteinExistence type="predicted"/>
<reference evidence="1 2" key="1">
    <citation type="journal article" date="2018" name="Sci. Rep.">
        <title>Genomic signatures of local adaptation to the degree of environmental predictability in rotifers.</title>
        <authorList>
            <person name="Franch-Gras L."/>
            <person name="Hahn C."/>
            <person name="Garcia-Roger E.M."/>
            <person name="Carmona M.J."/>
            <person name="Serra M."/>
            <person name="Gomez A."/>
        </authorList>
    </citation>
    <scope>NUCLEOTIDE SEQUENCE [LARGE SCALE GENOMIC DNA]</scope>
    <source>
        <strain evidence="1">HYR1</strain>
    </source>
</reference>
<keyword evidence="2" id="KW-1185">Reference proteome</keyword>
<protein>
    <submittedName>
        <fullName evidence="1">Uncharacterized protein</fullName>
    </submittedName>
</protein>
<evidence type="ECO:0000313" key="2">
    <source>
        <dbReference type="Proteomes" id="UP000276133"/>
    </source>
</evidence>
<dbReference type="EMBL" id="REGN01004814">
    <property type="protein sequence ID" value="RNA16097.1"/>
    <property type="molecule type" value="Genomic_DNA"/>
</dbReference>
<dbReference type="AlphaFoldDB" id="A0A3M7QXH9"/>
<sequence>MLSGTNHENNSDKRKKFQKNEYCITVQRLNGFRNENKKLIVTSNKTLLKIHLGRKRQKITKNNKKLIDQQIKRIQTFVVD</sequence>
<gene>
    <name evidence="1" type="ORF">BpHYR1_020058</name>
</gene>
<dbReference type="Proteomes" id="UP000276133">
    <property type="component" value="Unassembled WGS sequence"/>
</dbReference>
<evidence type="ECO:0000313" key="1">
    <source>
        <dbReference type="EMBL" id="RNA16097.1"/>
    </source>
</evidence>
<comment type="caution">
    <text evidence="1">The sequence shown here is derived from an EMBL/GenBank/DDBJ whole genome shotgun (WGS) entry which is preliminary data.</text>
</comment>
<name>A0A3M7QXH9_BRAPC</name>
<organism evidence="1 2">
    <name type="scientific">Brachionus plicatilis</name>
    <name type="common">Marine rotifer</name>
    <name type="synonym">Brachionus muelleri</name>
    <dbReference type="NCBI Taxonomy" id="10195"/>
    <lineage>
        <taxon>Eukaryota</taxon>
        <taxon>Metazoa</taxon>
        <taxon>Spiralia</taxon>
        <taxon>Gnathifera</taxon>
        <taxon>Rotifera</taxon>
        <taxon>Eurotatoria</taxon>
        <taxon>Monogononta</taxon>
        <taxon>Pseudotrocha</taxon>
        <taxon>Ploima</taxon>
        <taxon>Brachionidae</taxon>
        <taxon>Brachionus</taxon>
    </lineage>
</organism>